<keyword evidence="2" id="KW-1133">Transmembrane helix</keyword>
<dbReference type="EMBL" id="QLUW01000003">
    <property type="protein sequence ID" value="RAP75248.1"/>
    <property type="molecule type" value="Genomic_DNA"/>
</dbReference>
<dbReference type="Proteomes" id="UP000249260">
    <property type="component" value="Unassembled WGS sequence"/>
</dbReference>
<dbReference type="AlphaFoldDB" id="A0A328TXP0"/>
<feature type="transmembrane region" description="Helical" evidence="2">
    <location>
        <begin position="7"/>
        <end position="27"/>
    </location>
</feature>
<comment type="caution">
    <text evidence="3">The sequence shown here is derived from an EMBL/GenBank/DDBJ whole genome shotgun (WGS) entry which is preliminary data.</text>
</comment>
<name>A0A328TXP0_9BACL</name>
<evidence type="ECO:0000256" key="1">
    <source>
        <dbReference type="SAM" id="MobiDB-lite"/>
    </source>
</evidence>
<dbReference type="InterPro" id="IPR058725">
    <property type="entry name" value="YczF"/>
</dbReference>
<accession>A0A328TXP0</accession>
<proteinExistence type="predicted"/>
<dbReference type="RefSeq" id="WP_112883512.1">
    <property type="nucleotide sequence ID" value="NZ_QLUW01000003.1"/>
</dbReference>
<evidence type="ECO:0000313" key="3">
    <source>
        <dbReference type="EMBL" id="RAP75248.1"/>
    </source>
</evidence>
<feature type="region of interest" description="Disordered" evidence="1">
    <location>
        <begin position="77"/>
        <end position="99"/>
    </location>
</feature>
<dbReference type="OrthoDB" id="2640406at2"/>
<keyword evidence="4" id="KW-1185">Reference proteome</keyword>
<keyword evidence="2" id="KW-0812">Transmembrane</keyword>
<keyword evidence="2" id="KW-0472">Membrane</keyword>
<organism evidence="3 4">
    <name type="scientific">Paenibacillus montanisoli</name>
    <dbReference type="NCBI Taxonomy" id="2081970"/>
    <lineage>
        <taxon>Bacteria</taxon>
        <taxon>Bacillati</taxon>
        <taxon>Bacillota</taxon>
        <taxon>Bacilli</taxon>
        <taxon>Bacillales</taxon>
        <taxon>Paenibacillaceae</taxon>
        <taxon>Paenibacillus</taxon>
    </lineage>
</organism>
<gene>
    <name evidence="3" type="ORF">DL346_17900</name>
</gene>
<dbReference type="Pfam" id="PF26310">
    <property type="entry name" value="YczF"/>
    <property type="match status" value="1"/>
</dbReference>
<evidence type="ECO:0000256" key="2">
    <source>
        <dbReference type="SAM" id="Phobius"/>
    </source>
</evidence>
<evidence type="ECO:0000313" key="4">
    <source>
        <dbReference type="Proteomes" id="UP000249260"/>
    </source>
</evidence>
<reference evidence="3 4" key="1">
    <citation type="submission" date="2018-06" db="EMBL/GenBank/DDBJ databases">
        <title>Paenibacillus montanisoli sp. nov., isolated from mountain area soil.</title>
        <authorList>
            <person name="Wu M."/>
        </authorList>
    </citation>
    <scope>NUCLEOTIDE SEQUENCE [LARGE SCALE GENOMIC DNA]</scope>
    <source>
        <strain evidence="3 4">RA17</strain>
    </source>
</reference>
<sequence>MKYAKQYWVFALLLASVIALNLGMDVLMRLSAERMARNLIFPFIMLDPIEKTILLIIIFLVLRHPLGAMYRKLMTPSKEQQSGGGSGGAQPAPNQADQQ</sequence>
<protein>
    <submittedName>
        <fullName evidence="3">Uncharacterized protein</fullName>
    </submittedName>
</protein>
<feature type="transmembrane region" description="Helical" evidence="2">
    <location>
        <begin position="39"/>
        <end position="62"/>
    </location>
</feature>